<accession>A0A143HH49</accession>
<keyword evidence="6" id="KW-1185">Reference proteome</keyword>
<dbReference type="SUPFAM" id="SSF53756">
    <property type="entry name" value="UDP-Glycosyltransferase/glycogen phosphorylase"/>
    <property type="match status" value="1"/>
</dbReference>
<dbReference type="InterPro" id="IPR001296">
    <property type="entry name" value="Glyco_trans_1"/>
</dbReference>
<proteinExistence type="predicted"/>
<evidence type="ECO:0000313" key="6">
    <source>
        <dbReference type="Proteomes" id="UP000076021"/>
    </source>
</evidence>
<name>A0A143HH49_9BACL</name>
<dbReference type="KEGG" id="rst:ATY39_08960"/>
<sequence>MKQKILFISEHGDPLVPLGSKQAGGQNNYVKQLALALEEKDYEVDVITHWSNAQSPQIEHFGKNNHVIRIAAGHIGAIEKEKIFDLLPAFYKEMLQLIHIEEYSLVHTHYWMSGILGSMLKNEFSIPWVHTNHSLGIAKKNGIGEASQIRLQMENKVLTEADEIIATTQNEKELIESTVPSPAPIKVVSIGVSARYIDTPLNLHQDPYYLYVGRLEKPKGIYVLLEAFKLLLQNHQVPDDIKLFVIGGSKNAIDHMTNDPKNKDLREAIKGFEDRILFLGPKTEKELADYYRNAIATIVPSFYESFGMVAAEAQACGCPVIASKVGGLQDVVLPRRTGLHVARGDAEKFAEAMNILLNNEALNKVLGYNAKTNAEKQFDWCEIAGQISTIYKELQHECIQK</sequence>
<dbReference type="STRING" id="241244.ATY39_08960"/>
<keyword evidence="2 5" id="KW-0808">Transferase</keyword>
<evidence type="ECO:0000313" key="5">
    <source>
        <dbReference type="EMBL" id="AMX01054.1"/>
    </source>
</evidence>
<dbReference type="OrthoDB" id="9803279at2"/>
<protein>
    <submittedName>
        <fullName evidence="5">Glycosyl transferase family 1</fullName>
    </submittedName>
</protein>
<evidence type="ECO:0000259" key="3">
    <source>
        <dbReference type="Pfam" id="PF00534"/>
    </source>
</evidence>
<feature type="domain" description="Glycosyl transferase family 1" evidence="3">
    <location>
        <begin position="204"/>
        <end position="371"/>
    </location>
</feature>
<dbReference type="Gene3D" id="3.40.50.2000">
    <property type="entry name" value="Glycogen Phosphorylase B"/>
    <property type="match status" value="2"/>
</dbReference>
<reference evidence="5 6" key="1">
    <citation type="journal article" date="2016" name="Genome Announc.">
        <title>Whole-Genome Sequence of Rummeliibacillus stabekisii Strain PP9 Isolated from Antarctic Soil.</title>
        <authorList>
            <person name="da Mota F.F."/>
            <person name="Vollu R.E."/>
            <person name="Jurelevicius D."/>
            <person name="Seldin L."/>
        </authorList>
    </citation>
    <scope>NUCLEOTIDE SEQUENCE [LARGE SCALE GENOMIC DNA]</scope>
    <source>
        <strain evidence="5 6">PP9</strain>
    </source>
</reference>
<dbReference type="EMBL" id="CP014806">
    <property type="protein sequence ID" value="AMX01054.1"/>
    <property type="molecule type" value="Genomic_DNA"/>
</dbReference>
<reference evidence="6" key="2">
    <citation type="submission" date="2016-03" db="EMBL/GenBank/DDBJ databases">
        <authorList>
            <person name="Seldin L."/>
        </authorList>
    </citation>
    <scope>NUCLEOTIDE SEQUENCE [LARGE SCALE GENOMIC DNA]</scope>
    <source>
        <strain evidence="6">PP9</strain>
    </source>
</reference>
<dbReference type="Proteomes" id="UP000076021">
    <property type="component" value="Chromosome"/>
</dbReference>
<dbReference type="AlphaFoldDB" id="A0A143HH49"/>
<feature type="domain" description="Glycosyltransferase subfamily 4-like N-terminal" evidence="4">
    <location>
        <begin position="24"/>
        <end position="193"/>
    </location>
</feature>
<dbReference type="GO" id="GO:0016757">
    <property type="term" value="F:glycosyltransferase activity"/>
    <property type="evidence" value="ECO:0007669"/>
    <property type="project" value="UniProtKB-KW"/>
</dbReference>
<dbReference type="Pfam" id="PF13439">
    <property type="entry name" value="Glyco_transf_4"/>
    <property type="match status" value="1"/>
</dbReference>
<evidence type="ECO:0000256" key="1">
    <source>
        <dbReference type="ARBA" id="ARBA00022676"/>
    </source>
</evidence>
<dbReference type="PANTHER" id="PTHR12526">
    <property type="entry name" value="GLYCOSYLTRANSFERASE"/>
    <property type="match status" value="1"/>
</dbReference>
<dbReference type="Pfam" id="PF00534">
    <property type="entry name" value="Glycos_transf_1"/>
    <property type="match status" value="1"/>
</dbReference>
<evidence type="ECO:0000259" key="4">
    <source>
        <dbReference type="Pfam" id="PF13439"/>
    </source>
</evidence>
<gene>
    <name evidence="5" type="ORF">ATY39_08960</name>
</gene>
<dbReference type="PANTHER" id="PTHR12526:SF510">
    <property type="entry name" value="D-INOSITOL 3-PHOSPHATE GLYCOSYLTRANSFERASE"/>
    <property type="match status" value="1"/>
</dbReference>
<organism evidence="5 6">
    <name type="scientific">Rummeliibacillus stabekisii</name>
    <dbReference type="NCBI Taxonomy" id="241244"/>
    <lineage>
        <taxon>Bacteria</taxon>
        <taxon>Bacillati</taxon>
        <taxon>Bacillota</taxon>
        <taxon>Bacilli</taxon>
        <taxon>Bacillales</taxon>
        <taxon>Caryophanaceae</taxon>
        <taxon>Rummeliibacillus</taxon>
    </lineage>
</organism>
<dbReference type="InterPro" id="IPR028098">
    <property type="entry name" value="Glyco_trans_4-like_N"/>
</dbReference>
<keyword evidence="1" id="KW-0328">Glycosyltransferase</keyword>
<evidence type="ECO:0000256" key="2">
    <source>
        <dbReference type="ARBA" id="ARBA00022679"/>
    </source>
</evidence>